<sequence length="39" mass="4472">MQRSTRLDDNMQKKKQIKQTINLRYSEAAQPSFTAASEG</sequence>
<gene>
    <name evidence="1" type="ORF">HUJ06_021577</name>
</gene>
<dbReference type="AlphaFoldDB" id="A0A822XF75"/>
<protein>
    <submittedName>
        <fullName evidence="1">Uncharacterized protein</fullName>
    </submittedName>
</protein>
<name>A0A822XF75_NELNU</name>
<dbReference type="Proteomes" id="UP000607653">
    <property type="component" value="Unassembled WGS sequence"/>
</dbReference>
<evidence type="ECO:0000313" key="2">
    <source>
        <dbReference type="Proteomes" id="UP000607653"/>
    </source>
</evidence>
<organism evidence="1 2">
    <name type="scientific">Nelumbo nucifera</name>
    <name type="common">Sacred lotus</name>
    <dbReference type="NCBI Taxonomy" id="4432"/>
    <lineage>
        <taxon>Eukaryota</taxon>
        <taxon>Viridiplantae</taxon>
        <taxon>Streptophyta</taxon>
        <taxon>Embryophyta</taxon>
        <taxon>Tracheophyta</taxon>
        <taxon>Spermatophyta</taxon>
        <taxon>Magnoliopsida</taxon>
        <taxon>Proteales</taxon>
        <taxon>Nelumbonaceae</taxon>
        <taxon>Nelumbo</taxon>
    </lineage>
</organism>
<reference evidence="1 2" key="1">
    <citation type="journal article" date="2020" name="Mol. Biol. Evol.">
        <title>Distinct Expression and Methylation Patterns for Genes with Different Fates following a Single Whole-Genome Duplication in Flowering Plants.</title>
        <authorList>
            <person name="Shi T."/>
            <person name="Rahmani R.S."/>
            <person name="Gugger P.F."/>
            <person name="Wang M."/>
            <person name="Li H."/>
            <person name="Zhang Y."/>
            <person name="Li Z."/>
            <person name="Wang Q."/>
            <person name="Van de Peer Y."/>
            <person name="Marchal K."/>
            <person name="Chen J."/>
        </authorList>
    </citation>
    <scope>NUCLEOTIDE SEQUENCE [LARGE SCALE GENOMIC DNA]</scope>
    <source>
        <tissue evidence="1">Leaf</tissue>
    </source>
</reference>
<accession>A0A822XF75</accession>
<evidence type="ECO:0000313" key="1">
    <source>
        <dbReference type="EMBL" id="DAD20114.1"/>
    </source>
</evidence>
<proteinExistence type="predicted"/>
<keyword evidence="2" id="KW-1185">Reference proteome</keyword>
<comment type="caution">
    <text evidence="1">The sequence shown here is derived from an EMBL/GenBank/DDBJ whole genome shotgun (WGS) entry which is preliminary data.</text>
</comment>
<dbReference type="EMBL" id="DUZY01000001">
    <property type="protein sequence ID" value="DAD20114.1"/>
    <property type="molecule type" value="Genomic_DNA"/>
</dbReference>